<dbReference type="CDD" id="cd14789">
    <property type="entry name" value="Tiki"/>
    <property type="match status" value="1"/>
</dbReference>
<reference evidence="1 2" key="1">
    <citation type="submission" date="2016-04" db="EMBL/GenBank/DDBJ databases">
        <title>Complete Genome Sequence of Halotalea alkalilenta IHB B 13600.</title>
        <authorList>
            <person name="Swarnkar M.K."/>
            <person name="Sharma A."/>
            <person name="Kaushal K."/>
            <person name="Soni R."/>
            <person name="Rana S."/>
            <person name="Singh A.K."/>
            <person name="Gulati A."/>
        </authorList>
    </citation>
    <scope>NUCLEOTIDE SEQUENCE [LARGE SCALE GENOMIC DNA]</scope>
    <source>
        <strain evidence="1 2">IHB B 13600</strain>
    </source>
</reference>
<evidence type="ECO:0008006" key="3">
    <source>
        <dbReference type="Google" id="ProtNLM"/>
    </source>
</evidence>
<dbReference type="PANTHER" id="PTHR40590:SF1">
    <property type="entry name" value="CYTOPLASMIC PROTEIN"/>
    <property type="match status" value="1"/>
</dbReference>
<sequence>MSRFAGQMLGRVASRRSPVWALERDGRTLLLAGTMHLVRGADLPLPRRYERAFASARCVAFETDLEAFGEPSFARSLSARLAYPQGDHLEHHLDGETLAALRGHLEDKGLDFDAMRGFRPSYVALSLGMAALRSQGFDTPLDLLFHRRARAQGKRLVALEAVDRQVETLLEMDRVAPDAVIRQAIEEDVQAAALASASVRAMRQGDLAALEAIERPLRDRYPLLHQALLVARNREWLPRLEGLLEHPGPRLAMVGALHLVGPEGLLALLADRGFEVRPYRGAARDHR</sequence>
<protein>
    <recommendedName>
        <fullName evidence="3">Polysaccharide biosynthesis protein GumN</fullName>
    </recommendedName>
</protein>
<dbReference type="EMBL" id="CP015243">
    <property type="protein sequence ID" value="ANF57099.1"/>
    <property type="molecule type" value="Genomic_DNA"/>
</dbReference>
<dbReference type="KEGG" id="haa:A5892_06150"/>
<organism evidence="1 2">
    <name type="scientific">Halotalea alkalilenta</name>
    <dbReference type="NCBI Taxonomy" id="376489"/>
    <lineage>
        <taxon>Bacteria</taxon>
        <taxon>Pseudomonadati</taxon>
        <taxon>Pseudomonadota</taxon>
        <taxon>Gammaproteobacteria</taxon>
        <taxon>Oceanospirillales</taxon>
        <taxon>Halomonadaceae</taxon>
        <taxon>Halotalea</taxon>
    </lineage>
</organism>
<proteinExistence type="predicted"/>
<dbReference type="Proteomes" id="UP000077875">
    <property type="component" value="Chromosome"/>
</dbReference>
<dbReference type="InterPro" id="IPR002816">
    <property type="entry name" value="TraB/PrgY/GumN_fam"/>
</dbReference>
<name>A0A172YCW5_9GAMM</name>
<evidence type="ECO:0000313" key="2">
    <source>
        <dbReference type="Proteomes" id="UP000077875"/>
    </source>
</evidence>
<dbReference type="PANTHER" id="PTHR40590">
    <property type="entry name" value="CYTOPLASMIC PROTEIN-RELATED"/>
    <property type="match status" value="1"/>
</dbReference>
<evidence type="ECO:0000313" key="1">
    <source>
        <dbReference type="EMBL" id="ANF57099.1"/>
    </source>
</evidence>
<dbReference type="InterPro" id="IPR047111">
    <property type="entry name" value="YbaP-like"/>
</dbReference>
<dbReference type="AlphaFoldDB" id="A0A172YCW5"/>
<gene>
    <name evidence="1" type="ORF">A5892_06150</name>
</gene>
<keyword evidence="2" id="KW-1185">Reference proteome</keyword>
<accession>A0A172YCW5</accession>
<dbReference type="Pfam" id="PF01963">
    <property type="entry name" value="TraB_PrgY_gumN"/>
    <property type="match status" value="1"/>
</dbReference>